<name>A0ABP9YE73_9FUNG</name>
<keyword evidence="2" id="KW-1185">Reference proteome</keyword>
<gene>
    <name evidence="1" type="ORF">HPULCUR_010772</name>
</gene>
<protein>
    <submittedName>
        <fullName evidence="1">Uncharacterized protein</fullName>
    </submittedName>
</protein>
<comment type="caution">
    <text evidence="1">The sequence shown here is derived from an EMBL/GenBank/DDBJ whole genome shotgun (WGS) entry which is preliminary data.</text>
</comment>
<dbReference type="Proteomes" id="UP001476247">
    <property type="component" value="Unassembled WGS sequence"/>
</dbReference>
<reference evidence="1 2" key="1">
    <citation type="submission" date="2024-04" db="EMBL/GenBank/DDBJ databases">
        <title>genome sequences of Mucor flavus KT1a and Helicostylum pulchrum KT1b strains isolation_sourced from the surface of a dry-aged beef.</title>
        <authorList>
            <person name="Toyotome T."/>
            <person name="Hosono M."/>
            <person name="Torimaru M."/>
            <person name="Fukuda K."/>
            <person name="Mikami N."/>
        </authorList>
    </citation>
    <scope>NUCLEOTIDE SEQUENCE [LARGE SCALE GENOMIC DNA]</scope>
    <source>
        <strain evidence="1 2">KT1b</strain>
    </source>
</reference>
<accession>A0ABP9YE73</accession>
<evidence type="ECO:0000313" key="1">
    <source>
        <dbReference type="EMBL" id="GAA5805258.1"/>
    </source>
</evidence>
<sequence length="238" mass="27373">MIPYPVCNINRIDKNRKKRQKCKQCAETEVKVNKKQKQVSRLSFEDGCKAALNYKSNDSIHATSLMKCYLIKIKINKYDKMRKYITTHALLHAQEVENISESLNINFGDTSKTFEAELQLSETMTMPNTCKKCDILENTISYENISQIVSSSSILNLLKMLGPYEEIDTQLISFLNTDFRTCQNLLHLIPKLFTDAIIHDKLTLMAITSEVYSRHATLDIHVETGVVFYHKLTQETVP</sequence>
<dbReference type="EMBL" id="BAABUJ010000043">
    <property type="protein sequence ID" value="GAA5805258.1"/>
    <property type="molecule type" value="Genomic_DNA"/>
</dbReference>
<evidence type="ECO:0000313" key="2">
    <source>
        <dbReference type="Proteomes" id="UP001476247"/>
    </source>
</evidence>
<organism evidence="1 2">
    <name type="scientific">Helicostylum pulchrum</name>
    <dbReference type="NCBI Taxonomy" id="562976"/>
    <lineage>
        <taxon>Eukaryota</taxon>
        <taxon>Fungi</taxon>
        <taxon>Fungi incertae sedis</taxon>
        <taxon>Mucoromycota</taxon>
        <taxon>Mucoromycotina</taxon>
        <taxon>Mucoromycetes</taxon>
        <taxon>Mucorales</taxon>
        <taxon>Mucorineae</taxon>
        <taxon>Mucoraceae</taxon>
        <taxon>Helicostylum</taxon>
    </lineage>
</organism>
<proteinExistence type="predicted"/>